<dbReference type="Proteomes" id="UP001501594">
    <property type="component" value="Unassembled WGS sequence"/>
</dbReference>
<keyword evidence="9 11" id="KW-0472">Membrane</keyword>
<reference evidence="14" key="1">
    <citation type="journal article" date="2019" name="Int. J. Syst. Evol. Microbiol.">
        <title>The Global Catalogue of Microorganisms (GCM) 10K type strain sequencing project: providing services to taxonomists for standard genome sequencing and annotation.</title>
        <authorList>
            <consortium name="The Broad Institute Genomics Platform"/>
            <consortium name="The Broad Institute Genome Sequencing Center for Infectious Disease"/>
            <person name="Wu L."/>
            <person name="Ma J."/>
        </authorList>
    </citation>
    <scope>NUCLEOTIDE SEQUENCE [LARGE SCALE GENOMIC DNA]</scope>
    <source>
        <strain evidence="14">JCM 17442</strain>
    </source>
</reference>
<evidence type="ECO:0000259" key="12">
    <source>
        <dbReference type="Pfam" id="PF01545"/>
    </source>
</evidence>
<dbReference type="InterPro" id="IPR026765">
    <property type="entry name" value="Tmem163"/>
</dbReference>
<organism evidence="13 14">
    <name type="scientific">Frondihabitans peucedani</name>
    <dbReference type="NCBI Taxonomy" id="598626"/>
    <lineage>
        <taxon>Bacteria</taxon>
        <taxon>Bacillati</taxon>
        <taxon>Actinomycetota</taxon>
        <taxon>Actinomycetes</taxon>
        <taxon>Micrococcales</taxon>
        <taxon>Microbacteriaceae</taxon>
        <taxon>Frondihabitans</taxon>
    </lineage>
</organism>
<dbReference type="InterPro" id="IPR027469">
    <property type="entry name" value="Cation_efflux_TMD_sf"/>
</dbReference>
<evidence type="ECO:0000256" key="2">
    <source>
        <dbReference type="ARBA" id="ARBA00004644"/>
    </source>
</evidence>
<evidence type="ECO:0000313" key="13">
    <source>
        <dbReference type="EMBL" id="GAA4264834.1"/>
    </source>
</evidence>
<evidence type="ECO:0000256" key="4">
    <source>
        <dbReference type="ARBA" id="ARBA00022692"/>
    </source>
</evidence>
<keyword evidence="8" id="KW-0770">Synapse</keyword>
<comment type="similarity">
    <text evidence="3">Belongs to the TMEM163 family.</text>
</comment>
<proteinExistence type="inferred from homology"/>
<comment type="caution">
    <text evidence="13">The sequence shown here is derived from an EMBL/GenBank/DDBJ whole genome shotgun (WGS) entry which is preliminary data.</text>
</comment>
<evidence type="ECO:0000256" key="10">
    <source>
        <dbReference type="ARBA" id="ARBA00023329"/>
    </source>
</evidence>
<keyword evidence="14" id="KW-1185">Reference proteome</keyword>
<sequence length="207" mass="21469">MTVTPPTEERSRMLHRRGVGLEVVTLAWNIVGVVVLAILALASSSVALVGFGLDSLIEIGASTVVLWELAGTGQDRQRRALRLIGAAFVALALYLSIQSTVALATGHHAGSSGGGIVWTAITAAVMFTLATGKARTGRALGNPVLATEGRVTFVDGLLAVAVLVGLSLDAALGWWWADPVAGYVIVFYAVREAVEIFRSGSSASVEA</sequence>
<comment type="subcellular location">
    <subcellularLocation>
        <location evidence="2">Cytoplasmic vesicle</location>
        <location evidence="2">Secretory vesicle</location>
        <location evidence="2">Synaptic vesicle membrane</location>
        <topology evidence="2">Multi-pass membrane protein</topology>
    </subcellularLocation>
    <subcellularLocation>
        <location evidence="1">Early endosome membrane</location>
    </subcellularLocation>
</comment>
<accession>A0ABP8DYN5</accession>
<evidence type="ECO:0000256" key="1">
    <source>
        <dbReference type="ARBA" id="ARBA00004146"/>
    </source>
</evidence>
<keyword evidence="6" id="KW-0862">Zinc</keyword>
<feature type="transmembrane region" description="Helical" evidence="11">
    <location>
        <begin position="21"/>
        <end position="42"/>
    </location>
</feature>
<keyword evidence="5" id="KW-0967">Endosome</keyword>
<keyword evidence="4 11" id="KW-0812">Transmembrane</keyword>
<dbReference type="InterPro" id="IPR058533">
    <property type="entry name" value="Cation_efflux_TM"/>
</dbReference>
<feature type="transmembrane region" description="Helical" evidence="11">
    <location>
        <begin position="48"/>
        <end position="67"/>
    </location>
</feature>
<evidence type="ECO:0000256" key="11">
    <source>
        <dbReference type="SAM" id="Phobius"/>
    </source>
</evidence>
<dbReference type="PANTHER" id="PTHR31937:SF2">
    <property type="entry name" value="TRANSMEMBRANE PROTEIN 163"/>
    <property type="match status" value="1"/>
</dbReference>
<name>A0ABP8DYN5_9MICO</name>
<evidence type="ECO:0000256" key="5">
    <source>
        <dbReference type="ARBA" id="ARBA00022753"/>
    </source>
</evidence>
<evidence type="ECO:0000256" key="7">
    <source>
        <dbReference type="ARBA" id="ARBA00022989"/>
    </source>
</evidence>
<evidence type="ECO:0000313" key="14">
    <source>
        <dbReference type="Proteomes" id="UP001501594"/>
    </source>
</evidence>
<evidence type="ECO:0000256" key="8">
    <source>
        <dbReference type="ARBA" id="ARBA00023018"/>
    </source>
</evidence>
<dbReference type="EMBL" id="BAABAU010000001">
    <property type="protein sequence ID" value="GAA4264834.1"/>
    <property type="molecule type" value="Genomic_DNA"/>
</dbReference>
<feature type="transmembrane region" description="Helical" evidence="11">
    <location>
        <begin position="151"/>
        <end position="168"/>
    </location>
</feature>
<protein>
    <submittedName>
        <fullName evidence="13">Cation transporter</fullName>
    </submittedName>
</protein>
<keyword evidence="7 11" id="KW-1133">Transmembrane helix</keyword>
<feature type="transmembrane region" description="Helical" evidence="11">
    <location>
        <begin position="109"/>
        <end position="130"/>
    </location>
</feature>
<evidence type="ECO:0000256" key="6">
    <source>
        <dbReference type="ARBA" id="ARBA00022833"/>
    </source>
</evidence>
<evidence type="ECO:0000256" key="3">
    <source>
        <dbReference type="ARBA" id="ARBA00008731"/>
    </source>
</evidence>
<keyword evidence="10" id="KW-0968">Cytoplasmic vesicle</keyword>
<dbReference type="Pfam" id="PF01545">
    <property type="entry name" value="Cation_efflux"/>
    <property type="match status" value="1"/>
</dbReference>
<dbReference type="RefSeq" id="WP_344793409.1">
    <property type="nucleotide sequence ID" value="NZ_BAABAU010000001.1"/>
</dbReference>
<feature type="domain" description="Cation efflux protein transmembrane" evidence="12">
    <location>
        <begin position="87"/>
        <end position="201"/>
    </location>
</feature>
<evidence type="ECO:0000256" key="9">
    <source>
        <dbReference type="ARBA" id="ARBA00023136"/>
    </source>
</evidence>
<dbReference type="Gene3D" id="1.20.1510.10">
    <property type="entry name" value="Cation efflux protein transmembrane domain"/>
    <property type="match status" value="1"/>
</dbReference>
<gene>
    <name evidence="13" type="ORF">GCM10022256_04460</name>
</gene>
<feature type="transmembrane region" description="Helical" evidence="11">
    <location>
        <begin position="79"/>
        <end position="97"/>
    </location>
</feature>
<dbReference type="PANTHER" id="PTHR31937">
    <property type="entry name" value="TRANSMEMBRANE PROTEIN 163"/>
    <property type="match status" value="1"/>
</dbReference>
<dbReference type="SUPFAM" id="SSF161111">
    <property type="entry name" value="Cation efflux protein transmembrane domain-like"/>
    <property type="match status" value="1"/>
</dbReference>